<gene>
    <name evidence="2" type="ORF">TELCIR_16982</name>
</gene>
<keyword evidence="3" id="KW-1185">Reference proteome</keyword>
<protein>
    <submittedName>
        <fullName evidence="2">Uncharacterized protein</fullName>
    </submittedName>
</protein>
<name>A0A2G9TU37_TELCI</name>
<keyword evidence="1" id="KW-0732">Signal</keyword>
<feature type="chain" id="PRO_5013587386" evidence="1">
    <location>
        <begin position="18"/>
        <end position="169"/>
    </location>
</feature>
<sequence length="169" mass="18877">MYSFLIILCCVASVCTSQPDLKANLVADHSRKTFRPAAHDDALAAILADIQQSKPVDKGEVDEPLQKFTNNFMASAREQLEDGEDENVFKTLWYDPNYKVHDLCEKSNSDAYIEQIVNLTWHVAPPYFPVGSNEEIKLNDMAITRTRYEKCAGPYPMFRGSGKAGPGGN</sequence>
<organism evidence="2 3">
    <name type="scientific">Teladorsagia circumcincta</name>
    <name type="common">Brown stomach worm</name>
    <name type="synonym">Ostertagia circumcincta</name>
    <dbReference type="NCBI Taxonomy" id="45464"/>
    <lineage>
        <taxon>Eukaryota</taxon>
        <taxon>Metazoa</taxon>
        <taxon>Ecdysozoa</taxon>
        <taxon>Nematoda</taxon>
        <taxon>Chromadorea</taxon>
        <taxon>Rhabditida</taxon>
        <taxon>Rhabditina</taxon>
        <taxon>Rhabditomorpha</taxon>
        <taxon>Strongyloidea</taxon>
        <taxon>Trichostrongylidae</taxon>
        <taxon>Teladorsagia</taxon>
    </lineage>
</organism>
<reference evidence="2 3" key="1">
    <citation type="submission" date="2015-09" db="EMBL/GenBank/DDBJ databases">
        <title>Draft genome of the parasitic nematode Teladorsagia circumcincta isolate WARC Sus (inbred).</title>
        <authorList>
            <person name="Mitreva M."/>
        </authorList>
    </citation>
    <scope>NUCLEOTIDE SEQUENCE [LARGE SCALE GENOMIC DNA]</scope>
    <source>
        <strain evidence="2 3">S</strain>
    </source>
</reference>
<dbReference type="Proteomes" id="UP000230423">
    <property type="component" value="Unassembled WGS sequence"/>
</dbReference>
<evidence type="ECO:0000313" key="2">
    <source>
        <dbReference type="EMBL" id="PIO61494.1"/>
    </source>
</evidence>
<proteinExistence type="predicted"/>
<feature type="signal peptide" evidence="1">
    <location>
        <begin position="1"/>
        <end position="17"/>
    </location>
</feature>
<evidence type="ECO:0000313" key="3">
    <source>
        <dbReference type="Proteomes" id="UP000230423"/>
    </source>
</evidence>
<accession>A0A2G9TU37</accession>
<dbReference type="OrthoDB" id="5846262at2759"/>
<dbReference type="EMBL" id="KZ353493">
    <property type="protein sequence ID" value="PIO61494.1"/>
    <property type="molecule type" value="Genomic_DNA"/>
</dbReference>
<evidence type="ECO:0000256" key="1">
    <source>
        <dbReference type="SAM" id="SignalP"/>
    </source>
</evidence>
<dbReference type="AlphaFoldDB" id="A0A2G9TU37"/>